<dbReference type="GO" id="GO:0005886">
    <property type="term" value="C:plasma membrane"/>
    <property type="evidence" value="ECO:0007669"/>
    <property type="project" value="UniProtKB-SubCell"/>
</dbReference>
<evidence type="ECO:0000256" key="8">
    <source>
        <dbReference type="ARBA" id="ARBA00022989"/>
    </source>
</evidence>
<dbReference type="InterPro" id="IPR049179">
    <property type="entry name" value="T2SSK_SAM-like_2nd"/>
</dbReference>
<evidence type="ECO:0000256" key="2">
    <source>
        <dbReference type="ARBA" id="ARBA00007246"/>
    </source>
</evidence>
<keyword evidence="7" id="KW-0653">Protein transport</keyword>
<sequence>MDWRSWLDRTCCHSCWFACQWPRDQHRAGSRERRGPPDLQNGGDAAMKPGLRTFRFHASHPALERGVAVIGALVVVAAVASTASGLLEQQTVDVKALEVERDRAQATWLLRAGLDWARLVLFNDGKQNAVTRNDGPWAQPLVGLELDLPGRQDKATFSGHIEDEQGKFNLMRLVRANAIQKDELARFERLLAWLSLPTELATRIAQHLLTNAHSNTTGRGANNTVYIRAVQDLIPASSLTASQLAVLRHHTTLIGPDASLNINTASAVVLSVTIEGLSIGQAREIVEQRERGQWFSSAGDLLNRLNLSADPTIRQLLGVNSQWFMTFGTASLDDAQRQMQALVYRPLDGMPVVRWIKD</sequence>
<dbReference type="InterPro" id="IPR005628">
    <property type="entry name" value="GspK"/>
</dbReference>
<dbReference type="AlphaFoldDB" id="A0A2R4XKP8"/>
<dbReference type="PANTHER" id="PTHR38831:SF1">
    <property type="entry name" value="TYPE II SECRETION SYSTEM PROTEIN K-RELATED"/>
    <property type="match status" value="1"/>
</dbReference>
<dbReference type="EMBL" id="CP028901">
    <property type="protein sequence ID" value="AWB34402.1"/>
    <property type="molecule type" value="Genomic_DNA"/>
</dbReference>
<dbReference type="KEGG" id="boz:DBV39_12580"/>
<evidence type="ECO:0000256" key="7">
    <source>
        <dbReference type="ARBA" id="ARBA00022927"/>
    </source>
</evidence>
<dbReference type="Pfam" id="PF21687">
    <property type="entry name" value="T2SSK_1st"/>
    <property type="match status" value="1"/>
</dbReference>
<name>A0A2R4XKP8_9BURK</name>
<dbReference type="InterPro" id="IPR049031">
    <property type="entry name" value="T2SSK_SAM-like_1st"/>
</dbReference>
<feature type="domain" description="T2SS protein K second SAM-like" evidence="11">
    <location>
        <begin position="260"/>
        <end position="319"/>
    </location>
</feature>
<dbReference type="SUPFAM" id="SSF47781">
    <property type="entry name" value="RuvA domain 2-like"/>
    <property type="match status" value="1"/>
</dbReference>
<evidence type="ECO:0000256" key="1">
    <source>
        <dbReference type="ARBA" id="ARBA00004533"/>
    </source>
</evidence>
<evidence type="ECO:0000256" key="4">
    <source>
        <dbReference type="ARBA" id="ARBA00022475"/>
    </source>
</evidence>
<dbReference type="Pfam" id="PF03934">
    <property type="entry name" value="T2SSK"/>
    <property type="match status" value="1"/>
</dbReference>
<dbReference type="InterPro" id="IPR045584">
    <property type="entry name" value="Pilin-like"/>
</dbReference>
<evidence type="ECO:0000256" key="3">
    <source>
        <dbReference type="ARBA" id="ARBA00022448"/>
    </source>
</evidence>
<dbReference type="NCBIfam" id="NF037980">
    <property type="entry name" value="T2SS_GspK"/>
    <property type="match status" value="1"/>
</dbReference>
<dbReference type="GO" id="GO:0009306">
    <property type="term" value="P:protein secretion"/>
    <property type="evidence" value="ECO:0007669"/>
    <property type="project" value="InterPro"/>
</dbReference>
<reference evidence="13 14" key="1">
    <citation type="submission" date="2018-04" db="EMBL/GenBank/DDBJ databases">
        <title>Bordetella sp. HZ20 isolated from seawater.</title>
        <authorList>
            <person name="Sun C."/>
        </authorList>
    </citation>
    <scope>NUCLEOTIDE SEQUENCE [LARGE SCALE GENOMIC DNA]</scope>
    <source>
        <strain evidence="13 14">HZ20</strain>
    </source>
</reference>
<evidence type="ECO:0000256" key="5">
    <source>
        <dbReference type="ARBA" id="ARBA00022519"/>
    </source>
</evidence>
<dbReference type="InterPro" id="IPR010994">
    <property type="entry name" value="RuvA_2-like"/>
</dbReference>
<evidence type="ECO:0000313" key="13">
    <source>
        <dbReference type="EMBL" id="AWB34402.1"/>
    </source>
</evidence>
<dbReference type="InterPro" id="IPR038072">
    <property type="entry name" value="GspK_central_sf"/>
</dbReference>
<accession>A0A2R4XKP8</accession>
<organism evidence="13 14">
    <name type="scientific">Orrella marina</name>
    <dbReference type="NCBI Taxonomy" id="2163011"/>
    <lineage>
        <taxon>Bacteria</taxon>
        <taxon>Pseudomonadati</taxon>
        <taxon>Pseudomonadota</taxon>
        <taxon>Betaproteobacteria</taxon>
        <taxon>Burkholderiales</taxon>
        <taxon>Alcaligenaceae</taxon>
        <taxon>Orrella</taxon>
    </lineage>
</organism>
<keyword evidence="5 10" id="KW-0997">Cell inner membrane</keyword>
<keyword evidence="4 10" id="KW-1003">Cell membrane</keyword>
<comment type="subcellular location">
    <subcellularLocation>
        <location evidence="1 10">Cell inner membrane</location>
    </subcellularLocation>
</comment>
<evidence type="ECO:0000256" key="10">
    <source>
        <dbReference type="PIRNR" id="PIRNR002786"/>
    </source>
</evidence>
<keyword evidence="3 10" id="KW-0813">Transport</keyword>
<gene>
    <name evidence="13" type="ORF">DBV39_12580</name>
</gene>
<evidence type="ECO:0000256" key="9">
    <source>
        <dbReference type="ARBA" id="ARBA00023136"/>
    </source>
</evidence>
<evidence type="ECO:0000256" key="6">
    <source>
        <dbReference type="ARBA" id="ARBA00022692"/>
    </source>
</evidence>
<dbReference type="PANTHER" id="PTHR38831">
    <property type="entry name" value="TYPE II SECRETION SYSTEM PROTEIN K"/>
    <property type="match status" value="1"/>
</dbReference>
<proteinExistence type="inferred from homology"/>
<evidence type="ECO:0000313" key="14">
    <source>
        <dbReference type="Proteomes" id="UP000244571"/>
    </source>
</evidence>
<protein>
    <recommendedName>
        <fullName evidence="10">Type II secretion system protein K</fullName>
    </recommendedName>
</protein>
<keyword evidence="8" id="KW-1133">Transmembrane helix</keyword>
<dbReference type="PIRSF" id="PIRSF002786">
    <property type="entry name" value="XcpX"/>
    <property type="match status" value="1"/>
</dbReference>
<keyword evidence="9 10" id="KW-0472">Membrane</keyword>
<feature type="domain" description="T2SS protein K first SAM-like" evidence="12">
    <location>
        <begin position="166"/>
        <end position="235"/>
    </location>
</feature>
<dbReference type="Proteomes" id="UP000244571">
    <property type="component" value="Chromosome"/>
</dbReference>
<dbReference type="Gene3D" id="3.30.1300.30">
    <property type="entry name" value="GSPII I/J protein-like"/>
    <property type="match status" value="1"/>
</dbReference>
<evidence type="ECO:0000259" key="11">
    <source>
        <dbReference type="Pfam" id="PF03934"/>
    </source>
</evidence>
<keyword evidence="14" id="KW-1185">Reference proteome</keyword>
<evidence type="ECO:0000259" key="12">
    <source>
        <dbReference type="Pfam" id="PF21687"/>
    </source>
</evidence>
<keyword evidence="6" id="KW-0812">Transmembrane</keyword>
<dbReference type="SUPFAM" id="SSF54523">
    <property type="entry name" value="Pili subunits"/>
    <property type="match status" value="1"/>
</dbReference>
<dbReference type="Gene3D" id="1.10.40.60">
    <property type="entry name" value="EpsJ-like"/>
    <property type="match status" value="2"/>
</dbReference>
<comment type="similarity">
    <text evidence="2 10">Belongs to the GSP K family.</text>
</comment>